<comment type="function">
    <text evidence="9">Microtubule-dependent motor protein required for mitochondrion morphology and transport of mitochondria in neuronal cells.</text>
</comment>
<evidence type="ECO:0000256" key="6">
    <source>
        <dbReference type="ARBA" id="ARBA00023128"/>
    </source>
</evidence>
<evidence type="ECO:0000256" key="10">
    <source>
        <dbReference type="PROSITE-ProRule" id="PRU00283"/>
    </source>
</evidence>
<dbReference type="Xenbase" id="XB-GENE-22065598">
    <property type="gene designation" value="kif28"/>
</dbReference>
<dbReference type="PROSITE" id="PS00411">
    <property type="entry name" value="KINESIN_MOTOR_1"/>
    <property type="match status" value="1"/>
</dbReference>
<evidence type="ECO:0000256" key="5">
    <source>
        <dbReference type="ARBA" id="ARBA00023054"/>
    </source>
</evidence>
<protein>
    <recommendedName>
        <fullName evidence="11">Kinesin-like protein</fullName>
    </recommendedName>
</protein>
<dbReference type="SMART" id="SM00129">
    <property type="entry name" value="KISc"/>
    <property type="match status" value="1"/>
</dbReference>
<dbReference type="InterPro" id="IPR000253">
    <property type="entry name" value="FHA_dom"/>
</dbReference>
<dbReference type="OrthoDB" id="3176171at2759"/>
<dbReference type="GO" id="GO:0005524">
    <property type="term" value="F:ATP binding"/>
    <property type="evidence" value="ECO:0007669"/>
    <property type="project" value="UniProtKB-UniRule"/>
</dbReference>
<keyword evidence="4 10" id="KW-0067">ATP-binding</keyword>
<dbReference type="GO" id="GO:0016887">
    <property type="term" value="F:ATP hydrolysis activity"/>
    <property type="evidence" value="ECO:0000318"/>
    <property type="project" value="GO_Central"/>
</dbReference>
<reference evidence="15" key="1">
    <citation type="submission" date="2025-08" db="UniProtKB">
        <authorList>
            <consortium name="RefSeq"/>
        </authorList>
    </citation>
    <scope>IDENTIFICATION</scope>
    <source>
        <strain evidence="15">Nigerian</strain>
        <tissue evidence="15">Liver and blood</tissue>
    </source>
</reference>
<dbReference type="GO" id="GO:0005737">
    <property type="term" value="C:cytoplasm"/>
    <property type="evidence" value="ECO:0000318"/>
    <property type="project" value="GO_Central"/>
</dbReference>
<keyword evidence="6" id="KW-0496">Mitochondrion</keyword>
<dbReference type="InterPro" id="IPR036961">
    <property type="entry name" value="Kinesin_motor_dom_sf"/>
</dbReference>
<dbReference type="PRINTS" id="PR00380">
    <property type="entry name" value="KINESINHEAVY"/>
</dbReference>
<evidence type="ECO:0000313" key="15">
    <source>
        <dbReference type="RefSeq" id="XP_031758561.1"/>
    </source>
</evidence>
<dbReference type="Gene3D" id="3.40.850.10">
    <property type="entry name" value="Kinesin motor domain"/>
    <property type="match status" value="1"/>
</dbReference>
<dbReference type="PANTHER" id="PTHR47117">
    <property type="entry name" value="STAR-RELATED LIPID TRANSFER PROTEIN 9"/>
    <property type="match status" value="1"/>
</dbReference>
<dbReference type="Pfam" id="PF00225">
    <property type="entry name" value="Kinesin"/>
    <property type="match status" value="1"/>
</dbReference>
<keyword evidence="2" id="KW-0813">Transport</keyword>
<dbReference type="PROSITE" id="PS50067">
    <property type="entry name" value="KINESIN_MOTOR_2"/>
    <property type="match status" value="1"/>
</dbReference>
<dbReference type="Gene3D" id="2.60.200.20">
    <property type="match status" value="1"/>
</dbReference>
<dbReference type="GO" id="GO:0003777">
    <property type="term" value="F:microtubule motor activity"/>
    <property type="evidence" value="ECO:0000318"/>
    <property type="project" value="GO_Central"/>
</dbReference>
<proteinExistence type="inferred from homology"/>
<organism evidence="14 15">
    <name type="scientific">Xenopus tropicalis</name>
    <name type="common">Western clawed frog</name>
    <name type="synonym">Silurana tropicalis</name>
    <dbReference type="NCBI Taxonomy" id="8364"/>
    <lineage>
        <taxon>Eukaryota</taxon>
        <taxon>Metazoa</taxon>
        <taxon>Chordata</taxon>
        <taxon>Craniata</taxon>
        <taxon>Vertebrata</taxon>
        <taxon>Euteleostomi</taxon>
        <taxon>Amphibia</taxon>
        <taxon>Batrachia</taxon>
        <taxon>Anura</taxon>
        <taxon>Pipoidea</taxon>
        <taxon>Pipidae</taxon>
        <taxon>Xenopodinae</taxon>
        <taxon>Xenopus</taxon>
        <taxon>Silurana</taxon>
    </lineage>
</organism>
<dbReference type="GO" id="GO:0031966">
    <property type="term" value="C:mitochondrial membrane"/>
    <property type="evidence" value="ECO:0007669"/>
    <property type="project" value="UniProtKB-SubCell"/>
</dbReference>
<feature type="coiled-coil region" evidence="12">
    <location>
        <begin position="406"/>
        <end position="469"/>
    </location>
</feature>
<feature type="binding site" evidence="10">
    <location>
        <begin position="146"/>
        <end position="153"/>
    </location>
    <ligand>
        <name>ATP</name>
        <dbReference type="ChEBI" id="CHEBI:30616"/>
    </ligand>
</feature>
<comment type="subcellular location">
    <subcellularLocation>
        <location evidence="1">Mitochondrion membrane</location>
        <topology evidence="1">Peripheral membrane protein</topology>
    </subcellularLocation>
</comment>
<dbReference type="AlphaFoldDB" id="A0A8J1JPM2"/>
<dbReference type="OMA" id="HMVITIH"/>
<dbReference type="AGR" id="Xenbase:XB-GENE-22065598"/>
<dbReference type="InterPro" id="IPR008984">
    <property type="entry name" value="SMAD_FHA_dom_sf"/>
</dbReference>
<dbReference type="GO" id="GO:0005874">
    <property type="term" value="C:microtubule"/>
    <property type="evidence" value="ECO:0000318"/>
    <property type="project" value="GO_Central"/>
</dbReference>
<dbReference type="RefSeq" id="XP_031758561.1">
    <property type="nucleotide sequence ID" value="XM_031902701.1"/>
</dbReference>
<evidence type="ECO:0000313" key="14">
    <source>
        <dbReference type="Proteomes" id="UP000008143"/>
    </source>
</evidence>
<sequence>MDTGSSCHKLVHFHLPTTRILSKPCLESQESPKVVRNMPSYDSVKVAVRVRPFSKREKDASSKCVISMKTNCTTICDPKNVGNEKTFKFDLAYWSHSEYLKNTESTLVPDGSYSRYADQKTVFQDLGQGILDNAWQGYNATLLAYGQTGSGKSYSMIGYGTNRGIIPLVCEELFRAIENNQEKNKQYQVTFSMLEIYNEQVTDLLSKTKKSGGLKVREDQHQGFYVDGLKLVPCESYAQIERLIEQGKKIRTTASTSMNASSSRSHMVITIQFKQILLKEDITKQSSINLVDLAGSERQKSSASEGDRLREGTCVNLSLTTLGNVISALAEAAMGKKVLHIPYRDSVLTKLLQSALGGNSRTVMIAAISPADICYEETLSTLRYAERAKKIKNKAIINAGPTERLIKELKAENNKLLSRLAGLGNSGKRQLSGCYENELRIQTMQITWEHQLQEARKEWEQQYAAITQERRMMQLYPYLLNINEDPQLSGVLKHFIQEGASDVGQDPSNVITLRGLGILPQHATFINSESKVFVKPHGKGKVIVNGVPIVLNTKLQHLDRIILGSNSAYLYIGFPAERGPDDLCRFDYDFFQSELAAAEGFSVDTLGPVHNKEGKPDPSVLAVFHDFIKLMPLVAEANQMSEELSKDLKFELKVKNLALTDSRGYDLQKEISVKVINQITNQVWIWSKSKFINRKFLMEELYQRYLDGGDISLDRESDPFWDPVEVIHLGSAHIWLQSLAYCMKLEEQTELLNSEGVEEAILVINITPCSDTERPFGEEDIVIDPLELLGRKIEFQIHILQCLGVRWLKEATNRGIQIGYHFYDVCQCVYTKPVWKNVNPIIDHKLQFVALNVSNVLLSYLQKHALVVDLWGLQGTIHFCVLVWIDMQPNISSYYFIWIVDCSHLIVEFSTCI</sequence>
<dbReference type="GO" id="GO:0047496">
    <property type="term" value="P:vesicle transport along microtubule"/>
    <property type="evidence" value="ECO:0000318"/>
    <property type="project" value="GO_Central"/>
</dbReference>
<keyword evidence="7" id="KW-0472">Membrane</keyword>
<feature type="domain" description="Kinesin motor" evidence="13">
    <location>
        <begin position="43"/>
        <end position="391"/>
    </location>
</feature>
<evidence type="ECO:0000256" key="3">
    <source>
        <dbReference type="ARBA" id="ARBA00022741"/>
    </source>
</evidence>
<evidence type="ECO:0000256" key="8">
    <source>
        <dbReference type="ARBA" id="ARBA00023175"/>
    </source>
</evidence>
<dbReference type="KEGG" id="xtr:101732886"/>
<evidence type="ECO:0000256" key="2">
    <source>
        <dbReference type="ARBA" id="ARBA00022448"/>
    </source>
</evidence>
<keyword evidence="8 10" id="KW-0505">Motor protein</keyword>
<evidence type="ECO:0000256" key="9">
    <source>
        <dbReference type="ARBA" id="ARBA00054688"/>
    </source>
</evidence>
<keyword evidence="5 12" id="KW-0175">Coiled coil</keyword>
<dbReference type="SUPFAM" id="SSF52540">
    <property type="entry name" value="P-loop containing nucleoside triphosphate hydrolases"/>
    <property type="match status" value="1"/>
</dbReference>
<gene>
    <name evidence="16" type="primary">kif28</name>
    <name evidence="15" type="synonym">kif28p</name>
</gene>
<accession>A0A8J1JPM2</accession>
<evidence type="ECO:0000259" key="13">
    <source>
        <dbReference type="PROSITE" id="PS50067"/>
    </source>
</evidence>
<dbReference type="CDD" id="cd22709">
    <property type="entry name" value="FHA_KIF28P"/>
    <property type="match status" value="1"/>
</dbReference>
<dbReference type="SUPFAM" id="SSF49879">
    <property type="entry name" value="SMAD/FHA domain"/>
    <property type="match status" value="1"/>
</dbReference>
<evidence type="ECO:0000313" key="16">
    <source>
        <dbReference type="Xenbase" id="XB-GENE-22065598"/>
    </source>
</evidence>
<dbReference type="InterPro" id="IPR022140">
    <property type="entry name" value="Kinesin-like_KIF1-typ"/>
</dbReference>
<evidence type="ECO:0000256" key="1">
    <source>
        <dbReference type="ARBA" id="ARBA00004318"/>
    </source>
</evidence>
<dbReference type="Pfam" id="PF12423">
    <property type="entry name" value="KIF1B"/>
    <property type="match status" value="1"/>
</dbReference>
<dbReference type="GO" id="GO:0005871">
    <property type="term" value="C:kinesin complex"/>
    <property type="evidence" value="ECO:0000318"/>
    <property type="project" value="GO_Central"/>
</dbReference>
<evidence type="ECO:0000256" key="12">
    <source>
        <dbReference type="SAM" id="Coils"/>
    </source>
</evidence>
<keyword evidence="11" id="KW-0493">Microtubule</keyword>
<dbReference type="Proteomes" id="UP000008143">
    <property type="component" value="Chromosome 5"/>
</dbReference>
<name>A0A8J1JPM2_XENTR</name>
<evidence type="ECO:0000256" key="11">
    <source>
        <dbReference type="RuleBase" id="RU000394"/>
    </source>
</evidence>
<dbReference type="InterPro" id="IPR001752">
    <property type="entry name" value="Kinesin_motor_dom"/>
</dbReference>
<dbReference type="FunFam" id="3.40.850.10:FF:000063">
    <property type="entry name" value="Kinesin-like protein"/>
    <property type="match status" value="1"/>
</dbReference>
<dbReference type="InterPro" id="IPR019821">
    <property type="entry name" value="Kinesin_motor_CS"/>
</dbReference>
<comment type="similarity">
    <text evidence="10 11">Belongs to the TRAFAC class myosin-kinesin ATPase superfamily. Kinesin family.</text>
</comment>
<dbReference type="GO" id="GO:0008017">
    <property type="term" value="F:microtubule binding"/>
    <property type="evidence" value="ECO:0000318"/>
    <property type="project" value="GO_Central"/>
</dbReference>
<dbReference type="Pfam" id="PF00498">
    <property type="entry name" value="FHA"/>
    <property type="match status" value="1"/>
</dbReference>
<keyword evidence="3 10" id="KW-0547">Nucleotide-binding</keyword>
<dbReference type="InterPro" id="IPR027417">
    <property type="entry name" value="P-loop_NTPase"/>
</dbReference>
<dbReference type="FunFam" id="2.60.200.20:FF:000034">
    <property type="entry name" value="kinesin-like protein KIF28P"/>
    <property type="match status" value="1"/>
</dbReference>
<evidence type="ECO:0000256" key="7">
    <source>
        <dbReference type="ARBA" id="ARBA00023136"/>
    </source>
</evidence>
<keyword evidence="14" id="KW-1185">Reference proteome</keyword>
<evidence type="ECO:0000256" key="4">
    <source>
        <dbReference type="ARBA" id="ARBA00022840"/>
    </source>
</evidence>